<dbReference type="RefSeq" id="WP_109606306.1">
    <property type="nucleotide sequence ID" value="NZ_QGGI01000024.1"/>
</dbReference>
<evidence type="ECO:0000313" key="2">
    <source>
        <dbReference type="EMBL" id="PWJ87413.1"/>
    </source>
</evidence>
<keyword evidence="1" id="KW-0812">Transmembrane</keyword>
<dbReference type="Proteomes" id="UP000245921">
    <property type="component" value="Unassembled WGS sequence"/>
</dbReference>
<feature type="transmembrane region" description="Helical" evidence="1">
    <location>
        <begin position="77"/>
        <end position="94"/>
    </location>
</feature>
<dbReference type="EMBL" id="QGGI01000024">
    <property type="protein sequence ID" value="PWJ87413.1"/>
    <property type="molecule type" value="Genomic_DNA"/>
</dbReference>
<dbReference type="AlphaFoldDB" id="A0AA45HHS9"/>
<organism evidence="2 3">
    <name type="scientific">Oceanotoga teriensis</name>
    <dbReference type="NCBI Taxonomy" id="515440"/>
    <lineage>
        <taxon>Bacteria</taxon>
        <taxon>Thermotogati</taxon>
        <taxon>Thermotogota</taxon>
        <taxon>Thermotogae</taxon>
        <taxon>Petrotogales</taxon>
        <taxon>Petrotogaceae</taxon>
        <taxon>Oceanotoga</taxon>
    </lineage>
</organism>
<gene>
    <name evidence="2" type="ORF">C7380_12424</name>
</gene>
<proteinExistence type="predicted"/>
<keyword evidence="1" id="KW-0472">Membrane</keyword>
<evidence type="ECO:0000256" key="1">
    <source>
        <dbReference type="SAM" id="Phobius"/>
    </source>
</evidence>
<reference evidence="2 3" key="1">
    <citation type="submission" date="2018-05" db="EMBL/GenBank/DDBJ databases">
        <title>Genomic Encyclopedia of Type Strains, Phase IV (KMG-IV): sequencing the most valuable type-strain genomes for metagenomic binning, comparative biology and taxonomic classification.</title>
        <authorList>
            <person name="Goeker M."/>
        </authorList>
    </citation>
    <scope>NUCLEOTIDE SEQUENCE [LARGE SCALE GENOMIC DNA]</scope>
    <source>
        <strain evidence="2 3">DSM 24906</strain>
    </source>
</reference>
<feature type="transmembrane region" description="Helical" evidence="1">
    <location>
        <begin position="149"/>
        <end position="169"/>
    </location>
</feature>
<accession>A0AA45HHS9</accession>
<protein>
    <submittedName>
        <fullName evidence="2">Uncharacterized protein</fullName>
    </submittedName>
</protein>
<evidence type="ECO:0000313" key="3">
    <source>
        <dbReference type="Proteomes" id="UP000245921"/>
    </source>
</evidence>
<sequence length="174" mass="20424">MAKIALDPIEEKREETPKKIKINKKFSPGSIILEMFLGTFNIIFSIAILSFSIILNLLKSTIHQIIGSQFTLDMRPLIFITIPIFLFGVFLHFYSIERIAKRYYKLYGLLIFFNGIFMSGIILFYIYKMSINWFGVSIFGNTSIGLNQWFYLPSILYIIYSIFTIYYSLILMRK</sequence>
<name>A0AA45HHS9_9BACT</name>
<feature type="transmembrane region" description="Helical" evidence="1">
    <location>
        <begin position="31"/>
        <end position="57"/>
    </location>
</feature>
<comment type="caution">
    <text evidence="2">The sequence shown here is derived from an EMBL/GenBank/DDBJ whole genome shotgun (WGS) entry which is preliminary data.</text>
</comment>
<feature type="transmembrane region" description="Helical" evidence="1">
    <location>
        <begin position="106"/>
        <end position="127"/>
    </location>
</feature>
<keyword evidence="1" id="KW-1133">Transmembrane helix</keyword>
<keyword evidence="3" id="KW-1185">Reference proteome</keyword>